<reference evidence="1" key="1">
    <citation type="submission" date="2023-04" db="EMBL/GenBank/DDBJ databases">
        <authorList>
            <consortium name="ELIXIR-Norway"/>
        </authorList>
    </citation>
    <scope>NUCLEOTIDE SEQUENCE [LARGE SCALE GENOMIC DNA]</scope>
</reference>
<proteinExistence type="predicted"/>
<name>A0ABN8ZY62_RANTA</name>
<keyword evidence="2" id="KW-1185">Reference proteome</keyword>
<protein>
    <submittedName>
        <fullName evidence="1">Uncharacterized protein</fullName>
    </submittedName>
</protein>
<evidence type="ECO:0000313" key="2">
    <source>
        <dbReference type="Proteomes" id="UP001176941"/>
    </source>
</evidence>
<gene>
    <name evidence="1" type="ORF">MRATA1EN1_LOCUS27869</name>
</gene>
<organism evidence="1 2">
    <name type="scientific">Rangifer tarandus platyrhynchus</name>
    <name type="common">Svalbard reindeer</name>
    <dbReference type="NCBI Taxonomy" id="3082113"/>
    <lineage>
        <taxon>Eukaryota</taxon>
        <taxon>Metazoa</taxon>
        <taxon>Chordata</taxon>
        <taxon>Craniata</taxon>
        <taxon>Vertebrata</taxon>
        <taxon>Euteleostomi</taxon>
        <taxon>Mammalia</taxon>
        <taxon>Eutheria</taxon>
        <taxon>Laurasiatheria</taxon>
        <taxon>Artiodactyla</taxon>
        <taxon>Ruminantia</taxon>
        <taxon>Pecora</taxon>
        <taxon>Cervidae</taxon>
        <taxon>Odocoileinae</taxon>
        <taxon>Rangifer</taxon>
    </lineage>
</organism>
<accession>A0ABN8ZY62</accession>
<evidence type="ECO:0000313" key="1">
    <source>
        <dbReference type="EMBL" id="CAI9178907.1"/>
    </source>
</evidence>
<sequence length="136" mass="14582">MVGLGLSACWVGGYFERGTGGETAVMLPSPGGCKHLTGDGSESTWLRHGKPVFSMQTSTPPPFNACNSQPRLGEESGGEIFPMLTVVGNWRSASQEPGGPWRCLPTTSLPRHLDLHLLFVVIENCRFNPIPLSTGD</sequence>
<dbReference type="Proteomes" id="UP001176941">
    <property type="component" value="Chromosome 8"/>
</dbReference>
<dbReference type="EMBL" id="OX459944">
    <property type="protein sequence ID" value="CAI9178907.1"/>
    <property type="molecule type" value="Genomic_DNA"/>
</dbReference>